<evidence type="ECO:0000313" key="8">
    <source>
        <dbReference type="Proteomes" id="UP000823877"/>
    </source>
</evidence>
<dbReference type="Proteomes" id="UP000823877">
    <property type="component" value="Unassembled WGS sequence"/>
</dbReference>
<dbReference type="EC" id="2.1.1.-" evidence="6"/>
<dbReference type="InterPro" id="IPR003682">
    <property type="entry name" value="rRNA_ssu_MeTfrase_G"/>
</dbReference>
<dbReference type="EMBL" id="DWXN01000008">
    <property type="protein sequence ID" value="HJB74765.1"/>
    <property type="molecule type" value="Genomic_DNA"/>
</dbReference>
<protein>
    <recommendedName>
        <fullName evidence="6">Ribosomal RNA small subunit methyltransferase G</fullName>
        <ecNumber evidence="6">2.1.1.-</ecNumber>
    </recommendedName>
    <alternativeName>
        <fullName evidence="6">16S rRNA 7-methylguanosine methyltransferase</fullName>
        <shortName evidence="6">16S rRNA m7G methyltransferase</shortName>
    </alternativeName>
</protein>
<evidence type="ECO:0000313" key="7">
    <source>
        <dbReference type="EMBL" id="HJB74765.1"/>
    </source>
</evidence>
<dbReference type="InterPro" id="IPR029063">
    <property type="entry name" value="SAM-dependent_MTases_sf"/>
</dbReference>
<reference evidence="7" key="1">
    <citation type="journal article" date="2021" name="PeerJ">
        <title>Extensive microbial diversity within the chicken gut microbiome revealed by metagenomics and culture.</title>
        <authorList>
            <person name="Gilroy R."/>
            <person name="Ravi A."/>
            <person name="Getino M."/>
            <person name="Pursley I."/>
            <person name="Horton D.L."/>
            <person name="Alikhan N.F."/>
            <person name="Baker D."/>
            <person name="Gharbi K."/>
            <person name="Hall N."/>
            <person name="Watson M."/>
            <person name="Adriaenssens E.M."/>
            <person name="Foster-Nyarko E."/>
            <person name="Jarju S."/>
            <person name="Secka A."/>
            <person name="Antonio M."/>
            <person name="Oren A."/>
            <person name="Chaudhuri R.R."/>
            <person name="La Ragione R."/>
            <person name="Hildebrand F."/>
            <person name="Pallen M.J."/>
        </authorList>
    </citation>
    <scope>NUCLEOTIDE SEQUENCE</scope>
    <source>
        <strain evidence="7">CHK188-16595</strain>
    </source>
</reference>
<keyword evidence="1 6" id="KW-0963">Cytoplasm</keyword>
<feature type="binding site" evidence="6">
    <location>
        <position position="146"/>
    </location>
    <ligand>
        <name>S-adenosyl-L-methionine</name>
        <dbReference type="ChEBI" id="CHEBI:59789"/>
    </ligand>
</feature>
<evidence type="ECO:0000256" key="3">
    <source>
        <dbReference type="ARBA" id="ARBA00022603"/>
    </source>
</evidence>
<evidence type="ECO:0000256" key="5">
    <source>
        <dbReference type="ARBA" id="ARBA00022691"/>
    </source>
</evidence>
<proteinExistence type="inferred from homology"/>
<organism evidence="7 8">
    <name type="scientific">Candidatus Eubacterium faecale</name>
    <dbReference type="NCBI Taxonomy" id="2838568"/>
    <lineage>
        <taxon>Bacteria</taxon>
        <taxon>Bacillati</taxon>
        <taxon>Bacillota</taxon>
        <taxon>Clostridia</taxon>
        <taxon>Eubacteriales</taxon>
        <taxon>Eubacteriaceae</taxon>
        <taxon>Eubacterium</taxon>
    </lineage>
</organism>
<keyword evidence="4 6" id="KW-0808">Transferase</keyword>
<dbReference type="PANTHER" id="PTHR31760">
    <property type="entry name" value="S-ADENOSYL-L-METHIONINE-DEPENDENT METHYLTRANSFERASES SUPERFAMILY PROTEIN"/>
    <property type="match status" value="1"/>
</dbReference>
<keyword evidence="5 6" id="KW-0949">S-adenosyl-L-methionine</keyword>
<dbReference type="FunFam" id="3.40.50.150:FF:000041">
    <property type="entry name" value="Ribosomal RNA small subunit methyltransferase G"/>
    <property type="match status" value="1"/>
</dbReference>
<evidence type="ECO:0000256" key="2">
    <source>
        <dbReference type="ARBA" id="ARBA00022552"/>
    </source>
</evidence>
<accession>A0A9D2MIK2</accession>
<evidence type="ECO:0000256" key="4">
    <source>
        <dbReference type="ARBA" id="ARBA00022679"/>
    </source>
</evidence>
<comment type="similarity">
    <text evidence="6">Belongs to the methyltransferase superfamily. RNA methyltransferase RsmG family.</text>
</comment>
<evidence type="ECO:0000256" key="6">
    <source>
        <dbReference type="HAMAP-Rule" id="MF_00074"/>
    </source>
</evidence>
<dbReference type="PIRSF" id="PIRSF003078">
    <property type="entry name" value="GidB"/>
    <property type="match status" value="1"/>
</dbReference>
<evidence type="ECO:0000256" key="1">
    <source>
        <dbReference type="ARBA" id="ARBA00022490"/>
    </source>
</evidence>
<dbReference type="GO" id="GO:0005829">
    <property type="term" value="C:cytosol"/>
    <property type="evidence" value="ECO:0007669"/>
    <property type="project" value="TreeGrafter"/>
</dbReference>
<dbReference type="NCBIfam" id="TIGR00138">
    <property type="entry name" value="rsmG_gidB"/>
    <property type="match status" value="1"/>
</dbReference>
<comment type="subcellular location">
    <subcellularLocation>
        <location evidence="6">Cytoplasm</location>
    </subcellularLocation>
</comment>
<dbReference type="Gene3D" id="3.40.50.150">
    <property type="entry name" value="Vaccinia Virus protein VP39"/>
    <property type="match status" value="1"/>
</dbReference>
<dbReference type="SUPFAM" id="SSF53335">
    <property type="entry name" value="S-adenosyl-L-methionine-dependent methyltransferases"/>
    <property type="match status" value="1"/>
</dbReference>
<feature type="binding site" evidence="6">
    <location>
        <begin position="127"/>
        <end position="128"/>
    </location>
    <ligand>
        <name>S-adenosyl-L-methionine</name>
        <dbReference type="ChEBI" id="CHEBI:59789"/>
    </ligand>
</feature>
<comment type="function">
    <text evidence="6">Specifically methylates the N7 position of a guanine in 16S rRNA.</text>
</comment>
<reference evidence="7" key="2">
    <citation type="submission" date="2021-04" db="EMBL/GenBank/DDBJ databases">
        <authorList>
            <person name="Gilroy R."/>
        </authorList>
    </citation>
    <scope>NUCLEOTIDE SEQUENCE</scope>
    <source>
        <strain evidence="7">CHK188-16595</strain>
    </source>
</reference>
<dbReference type="HAMAP" id="MF_00074">
    <property type="entry name" value="16SrRNA_methyltr_G"/>
    <property type="match status" value="1"/>
</dbReference>
<dbReference type="GO" id="GO:0070043">
    <property type="term" value="F:rRNA (guanine-N7-)-methyltransferase activity"/>
    <property type="evidence" value="ECO:0007669"/>
    <property type="project" value="UniProtKB-UniRule"/>
</dbReference>
<comment type="caution">
    <text evidence="6">Lacks conserved residue(s) required for the propagation of feature annotation.</text>
</comment>
<comment type="caution">
    <text evidence="7">The sequence shown here is derived from an EMBL/GenBank/DDBJ whole genome shotgun (WGS) entry which is preliminary data.</text>
</comment>
<gene>
    <name evidence="6 7" type="primary">rsmG</name>
    <name evidence="7" type="ORF">IAA37_03730</name>
</gene>
<keyword evidence="3 6" id="KW-0489">Methyltransferase</keyword>
<name>A0A9D2MIK2_9FIRM</name>
<dbReference type="PANTHER" id="PTHR31760:SF0">
    <property type="entry name" value="S-ADENOSYL-L-METHIONINE-DEPENDENT METHYLTRANSFERASES SUPERFAMILY PROTEIN"/>
    <property type="match status" value="1"/>
</dbReference>
<feature type="binding site" evidence="6">
    <location>
        <position position="82"/>
    </location>
    <ligand>
        <name>S-adenosyl-L-methionine</name>
        <dbReference type="ChEBI" id="CHEBI:59789"/>
    </ligand>
</feature>
<dbReference type="Pfam" id="PF02527">
    <property type="entry name" value="GidB"/>
    <property type="match status" value="1"/>
</dbReference>
<feature type="binding site" evidence="6">
    <location>
        <position position="77"/>
    </location>
    <ligand>
        <name>S-adenosyl-L-methionine</name>
        <dbReference type="ChEBI" id="CHEBI:59789"/>
    </ligand>
</feature>
<keyword evidence="2 6" id="KW-0698">rRNA processing</keyword>
<sequence length="233" mass="25499">MNRERVIGYAKDMGIELDSMALERLEILEHRLLRWNEHINLTAITDEDGIAVKHFADSLTVLTAAEFAEGAKVVDVGCGAGFPGLPMLIARPDLDITFLDSVGKKLGFIKDVLNVTGLLGQTLHARAEEIAHDAAYREQFDFAVSRAVAPLNILAEYALPLVKPGGTFIAMKGAEDEAELGGRAIQTLGGKIEQVVYLELPNKDPRNLVVIKKLSQTSPKYPRRAKKITSKPL</sequence>
<dbReference type="AlphaFoldDB" id="A0A9D2MIK2"/>